<evidence type="ECO:0000313" key="10">
    <source>
        <dbReference type="Proteomes" id="UP000054396"/>
    </source>
</evidence>
<feature type="transmembrane region" description="Helical" evidence="8">
    <location>
        <begin position="44"/>
        <end position="61"/>
    </location>
</feature>
<keyword evidence="3" id="KW-0813">Transport</keyword>
<evidence type="ECO:0000313" key="9">
    <source>
        <dbReference type="EMBL" id="KUF11491.1"/>
    </source>
</evidence>
<dbReference type="GO" id="GO:0005886">
    <property type="term" value="C:plasma membrane"/>
    <property type="evidence" value="ECO:0007669"/>
    <property type="project" value="UniProtKB-SubCell"/>
</dbReference>
<keyword evidence="7 8" id="KW-0472">Membrane</keyword>
<evidence type="ECO:0000256" key="1">
    <source>
        <dbReference type="ARBA" id="ARBA00004651"/>
    </source>
</evidence>
<keyword evidence="5 8" id="KW-0812">Transmembrane</keyword>
<feature type="transmembrane region" description="Helical" evidence="8">
    <location>
        <begin position="171"/>
        <end position="190"/>
    </location>
</feature>
<dbReference type="STRING" id="1685382.AVJ23_06925"/>
<feature type="transmembrane region" description="Helical" evidence="8">
    <location>
        <begin position="227"/>
        <end position="247"/>
    </location>
</feature>
<proteinExistence type="inferred from homology"/>
<dbReference type="Proteomes" id="UP000054396">
    <property type="component" value="Unassembled WGS sequence"/>
</dbReference>
<feature type="transmembrane region" description="Helical" evidence="8">
    <location>
        <begin position="12"/>
        <end position="37"/>
    </location>
</feature>
<evidence type="ECO:0000256" key="2">
    <source>
        <dbReference type="ARBA" id="ARBA00009142"/>
    </source>
</evidence>
<dbReference type="OrthoDB" id="9795324at2"/>
<comment type="subcellular location">
    <subcellularLocation>
        <location evidence="1 8">Cell membrane</location>
        <topology evidence="1 8">Multi-pass membrane protein</topology>
    </subcellularLocation>
</comment>
<dbReference type="EMBL" id="LPXO01000003">
    <property type="protein sequence ID" value="KUF11491.1"/>
    <property type="molecule type" value="Genomic_DNA"/>
</dbReference>
<comment type="caution">
    <text evidence="9">The sequence shown here is derived from an EMBL/GenBank/DDBJ whole genome shotgun (WGS) entry which is preliminary data.</text>
</comment>
<feature type="transmembrane region" description="Helical" evidence="8">
    <location>
        <begin position="137"/>
        <end position="159"/>
    </location>
</feature>
<evidence type="ECO:0000256" key="3">
    <source>
        <dbReference type="ARBA" id="ARBA00022448"/>
    </source>
</evidence>
<accession>A0A0W7WLL0</accession>
<dbReference type="InterPro" id="IPR002781">
    <property type="entry name" value="TM_pro_TauE-like"/>
</dbReference>
<feature type="transmembrane region" description="Helical" evidence="8">
    <location>
        <begin position="106"/>
        <end position="125"/>
    </location>
</feature>
<gene>
    <name evidence="9" type="ORF">AVJ23_06925</name>
</gene>
<dbReference type="RefSeq" id="WP_058861436.1">
    <property type="nucleotide sequence ID" value="NZ_LPXO01000003.1"/>
</dbReference>
<name>A0A0W7WLL0_9RHOB</name>
<keyword evidence="4 8" id="KW-1003">Cell membrane</keyword>
<dbReference type="AlphaFoldDB" id="A0A0W7WLL0"/>
<sequence>MPDLVGPAPEGLGWLILAAFAGGLVRGFSGFGTALIFLPVAGQILPPFQAILVLTFMDALGPLPNLRPAWTVAARDDLKRLCLGTVLLLPVGLALLALAPPGAFRILVSVLAFAMLAALAGGLRYRGTVTRAMVTGIGAAAGVLGGIAGLPGPAVILFYMARPLPAATIRATILLFLFGFDLLLMGWMGVMGHMDASMALLGLGLGVPCLLGNRLGAHLFDPARERAYRGVAYGLIALSALSGLPVWG</sequence>
<dbReference type="PANTHER" id="PTHR30269">
    <property type="entry name" value="TRANSMEMBRANE PROTEIN YFCA"/>
    <property type="match status" value="1"/>
</dbReference>
<organism evidence="9 10">
    <name type="scientific">Pseudoponticoccus marisrubri</name>
    <dbReference type="NCBI Taxonomy" id="1685382"/>
    <lineage>
        <taxon>Bacteria</taxon>
        <taxon>Pseudomonadati</taxon>
        <taxon>Pseudomonadota</taxon>
        <taxon>Alphaproteobacteria</taxon>
        <taxon>Rhodobacterales</taxon>
        <taxon>Roseobacteraceae</taxon>
        <taxon>Pseudoponticoccus</taxon>
    </lineage>
</organism>
<evidence type="ECO:0000256" key="4">
    <source>
        <dbReference type="ARBA" id="ARBA00022475"/>
    </source>
</evidence>
<feature type="transmembrane region" description="Helical" evidence="8">
    <location>
        <begin position="196"/>
        <end position="215"/>
    </location>
</feature>
<keyword evidence="10" id="KW-1185">Reference proteome</keyword>
<feature type="transmembrane region" description="Helical" evidence="8">
    <location>
        <begin position="81"/>
        <end position="99"/>
    </location>
</feature>
<protein>
    <recommendedName>
        <fullName evidence="8">Probable membrane transporter protein</fullName>
    </recommendedName>
</protein>
<evidence type="ECO:0000256" key="8">
    <source>
        <dbReference type="RuleBase" id="RU363041"/>
    </source>
</evidence>
<dbReference type="Pfam" id="PF01925">
    <property type="entry name" value="TauE"/>
    <property type="match status" value="1"/>
</dbReference>
<comment type="similarity">
    <text evidence="2 8">Belongs to the 4-toluene sulfonate uptake permease (TSUP) (TC 2.A.102) family.</text>
</comment>
<dbReference type="InterPro" id="IPR052017">
    <property type="entry name" value="TSUP"/>
</dbReference>
<evidence type="ECO:0000256" key="5">
    <source>
        <dbReference type="ARBA" id="ARBA00022692"/>
    </source>
</evidence>
<evidence type="ECO:0000256" key="6">
    <source>
        <dbReference type="ARBA" id="ARBA00022989"/>
    </source>
</evidence>
<keyword evidence="6 8" id="KW-1133">Transmembrane helix</keyword>
<dbReference type="PANTHER" id="PTHR30269:SF37">
    <property type="entry name" value="MEMBRANE TRANSPORTER PROTEIN"/>
    <property type="match status" value="1"/>
</dbReference>
<evidence type="ECO:0000256" key="7">
    <source>
        <dbReference type="ARBA" id="ARBA00023136"/>
    </source>
</evidence>
<reference evidence="9 10" key="1">
    <citation type="submission" date="2015-12" db="EMBL/GenBank/DDBJ databases">
        <authorList>
            <person name="Shamseldin A."/>
            <person name="Moawad H."/>
            <person name="Abd El-Rahim W.M."/>
            <person name="Sadowsky M.J."/>
        </authorList>
    </citation>
    <scope>NUCLEOTIDE SEQUENCE [LARGE SCALE GENOMIC DNA]</scope>
    <source>
        <strain evidence="9 10">SJ5A-1</strain>
    </source>
</reference>